<sequence>MHHLVHHHQETHYSHIFLDLCRHHHQTSHNRCAAQPPLAAALMEYDLTSERSAIHRCSHRLSDHHQSETLAVDMLAVTTMTIEPPLQ</sequence>
<evidence type="ECO:0000313" key="2">
    <source>
        <dbReference type="Proteomes" id="UP001055811"/>
    </source>
</evidence>
<name>A0ACB9F9S3_CICIN</name>
<gene>
    <name evidence="1" type="ORF">L2E82_18324</name>
</gene>
<accession>A0ACB9F9S3</accession>
<comment type="caution">
    <text evidence="1">The sequence shown here is derived from an EMBL/GenBank/DDBJ whole genome shotgun (WGS) entry which is preliminary data.</text>
</comment>
<organism evidence="1 2">
    <name type="scientific">Cichorium intybus</name>
    <name type="common">Chicory</name>
    <dbReference type="NCBI Taxonomy" id="13427"/>
    <lineage>
        <taxon>Eukaryota</taxon>
        <taxon>Viridiplantae</taxon>
        <taxon>Streptophyta</taxon>
        <taxon>Embryophyta</taxon>
        <taxon>Tracheophyta</taxon>
        <taxon>Spermatophyta</taxon>
        <taxon>Magnoliopsida</taxon>
        <taxon>eudicotyledons</taxon>
        <taxon>Gunneridae</taxon>
        <taxon>Pentapetalae</taxon>
        <taxon>asterids</taxon>
        <taxon>campanulids</taxon>
        <taxon>Asterales</taxon>
        <taxon>Asteraceae</taxon>
        <taxon>Cichorioideae</taxon>
        <taxon>Cichorieae</taxon>
        <taxon>Cichoriinae</taxon>
        <taxon>Cichorium</taxon>
    </lineage>
</organism>
<evidence type="ECO:0000313" key="1">
    <source>
        <dbReference type="EMBL" id="KAI3767895.1"/>
    </source>
</evidence>
<protein>
    <submittedName>
        <fullName evidence="1">Uncharacterized protein</fullName>
    </submittedName>
</protein>
<proteinExistence type="predicted"/>
<reference evidence="1 2" key="2">
    <citation type="journal article" date="2022" name="Mol. Ecol. Resour.">
        <title>The genomes of chicory, endive, great burdock and yacon provide insights into Asteraceae paleo-polyploidization history and plant inulin production.</title>
        <authorList>
            <person name="Fan W."/>
            <person name="Wang S."/>
            <person name="Wang H."/>
            <person name="Wang A."/>
            <person name="Jiang F."/>
            <person name="Liu H."/>
            <person name="Zhao H."/>
            <person name="Xu D."/>
            <person name="Zhang Y."/>
        </authorList>
    </citation>
    <scope>NUCLEOTIDE SEQUENCE [LARGE SCALE GENOMIC DNA]</scope>
    <source>
        <strain evidence="2">cv. Punajuju</strain>
        <tissue evidence="1">Leaves</tissue>
    </source>
</reference>
<dbReference type="EMBL" id="CM042011">
    <property type="protein sequence ID" value="KAI3767895.1"/>
    <property type="molecule type" value="Genomic_DNA"/>
</dbReference>
<keyword evidence="2" id="KW-1185">Reference proteome</keyword>
<dbReference type="Proteomes" id="UP001055811">
    <property type="component" value="Linkage Group LG03"/>
</dbReference>
<reference evidence="2" key="1">
    <citation type="journal article" date="2022" name="Mol. Ecol. Resour.">
        <title>The genomes of chicory, endive, great burdock and yacon provide insights into Asteraceae palaeo-polyploidization history and plant inulin production.</title>
        <authorList>
            <person name="Fan W."/>
            <person name="Wang S."/>
            <person name="Wang H."/>
            <person name="Wang A."/>
            <person name="Jiang F."/>
            <person name="Liu H."/>
            <person name="Zhao H."/>
            <person name="Xu D."/>
            <person name="Zhang Y."/>
        </authorList>
    </citation>
    <scope>NUCLEOTIDE SEQUENCE [LARGE SCALE GENOMIC DNA]</scope>
    <source>
        <strain evidence="2">cv. Punajuju</strain>
    </source>
</reference>